<keyword evidence="2" id="KW-1185">Reference proteome</keyword>
<dbReference type="CDD" id="cd16382">
    <property type="entry name" value="XisI-like"/>
    <property type="match status" value="1"/>
</dbReference>
<dbReference type="InterPro" id="IPR014968">
    <property type="entry name" value="XisI"/>
</dbReference>
<dbReference type="Gene3D" id="3.30.310.110">
    <property type="entry name" value="XisI-like"/>
    <property type="match status" value="1"/>
</dbReference>
<dbReference type="SUPFAM" id="SSF143847">
    <property type="entry name" value="XisI-like"/>
    <property type="match status" value="1"/>
</dbReference>
<gene>
    <name evidence="1" type="ORF">IQ249_00300</name>
</gene>
<accession>A0A8J7AW04</accession>
<dbReference type="InterPro" id="IPR035943">
    <property type="entry name" value="XisI-like_sf"/>
</dbReference>
<dbReference type="EMBL" id="JADEWZ010000001">
    <property type="protein sequence ID" value="MBE9114327.1"/>
    <property type="molecule type" value="Genomic_DNA"/>
</dbReference>
<name>A0A8J7AW04_9CYAN</name>
<organism evidence="1 2">
    <name type="scientific">Lusitaniella coriacea LEGE 07157</name>
    <dbReference type="NCBI Taxonomy" id="945747"/>
    <lineage>
        <taxon>Bacteria</taxon>
        <taxon>Bacillati</taxon>
        <taxon>Cyanobacteriota</taxon>
        <taxon>Cyanophyceae</taxon>
        <taxon>Spirulinales</taxon>
        <taxon>Lusitaniellaceae</taxon>
        <taxon>Lusitaniella</taxon>
    </lineage>
</organism>
<dbReference type="Pfam" id="PF08869">
    <property type="entry name" value="XisI"/>
    <property type="match status" value="1"/>
</dbReference>
<evidence type="ECO:0000313" key="1">
    <source>
        <dbReference type="EMBL" id="MBE9114327.1"/>
    </source>
</evidence>
<dbReference type="AlphaFoldDB" id="A0A8J7AW04"/>
<protein>
    <submittedName>
        <fullName evidence="1">XisI protein</fullName>
    </submittedName>
</protein>
<dbReference type="RefSeq" id="WP_194027414.1">
    <property type="nucleotide sequence ID" value="NZ_JADEWZ010000001.1"/>
</dbReference>
<evidence type="ECO:0000313" key="2">
    <source>
        <dbReference type="Proteomes" id="UP000654482"/>
    </source>
</evidence>
<proteinExistence type="predicted"/>
<sequence length="111" mass="12751">MDTLDEYRNILERILEAHHRIPFSHGQIESKFIVDRDRNHFLLMNAGWDGKRRVHGCVVHVEIIGNKIWIHRDGIEDGITDELVAAGVPKNKIVLGFHAPEVRQYTGYAIA</sequence>
<dbReference type="Proteomes" id="UP000654482">
    <property type="component" value="Unassembled WGS sequence"/>
</dbReference>
<reference evidence="1" key="1">
    <citation type="submission" date="2020-10" db="EMBL/GenBank/DDBJ databases">
        <authorList>
            <person name="Castelo-Branco R."/>
            <person name="Eusebio N."/>
            <person name="Adriana R."/>
            <person name="Vieira A."/>
            <person name="Brugerolle De Fraissinette N."/>
            <person name="Rezende De Castro R."/>
            <person name="Schneider M.P."/>
            <person name="Vasconcelos V."/>
            <person name="Leao P.N."/>
        </authorList>
    </citation>
    <scope>NUCLEOTIDE SEQUENCE</scope>
    <source>
        <strain evidence="1">LEGE 07157</strain>
    </source>
</reference>
<comment type="caution">
    <text evidence="1">The sequence shown here is derived from an EMBL/GenBank/DDBJ whole genome shotgun (WGS) entry which is preliminary data.</text>
</comment>